<proteinExistence type="predicted"/>
<feature type="compositionally biased region" description="Polar residues" evidence="1">
    <location>
        <begin position="53"/>
        <end position="66"/>
    </location>
</feature>
<dbReference type="AlphaFoldDB" id="A0AAE0DKR8"/>
<dbReference type="Proteomes" id="UP001276659">
    <property type="component" value="Unassembled WGS sequence"/>
</dbReference>
<comment type="caution">
    <text evidence="2">The sequence shown here is derived from an EMBL/GenBank/DDBJ whole genome shotgun (WGS) entry which is preliminary data.</text>
</comment>
<protein>
    <submittedName>
        <fullName evidence="2">Uncharacterized protein</fullName>
    </submittedName>
</protein>
<evidence type="ECO:0000313" key="3">
    <source>
        <dbReference type="Proteomes" id="UP001276659"/>
    </source>
</evidence>
<gene>
    <name evidence="2" type="ORF">OEA41_006753</name>
</gene>
<name>A0AAE0DKR8_9LECA</name>
<organism evidence="2 3">
    <name type="scientific">Lepraria neglecta</name>
    <dbReference type="NCBI Taxonomy" id="209136"/>
    <lineage>
        <taxon>Eukaryota</taxon>
        <taxon>Fungi</taxon>
        <taxon>Dikarya</taxon>
        <taxon>Ascomycota</taxon>
        <taxon>Pezizomycotina</taxon>
        <taxon>Lecanoromycetes</taxon>
        <taxon>OSLEUM clade</taxon>
        <taxon>Lecanoromycetidae</taxon>
        <taxon>Lecanorales</taxon>
        <taxon>Lecanorineae</taxon>
        <taxon>Stereocaulaceae</taxon>
        <taxon>Lepraria</taxon>
    </lineage>
</organism>
<evidence type="ECO:0000313" key="2">
    <source>
        <dbReference type="EMBL" id="KAK3173424.1"/>
    </source>
</evidence>
<feature type="region of interest" description="Disordered" evidence="1">
    <location>
        <begin position="1"/>
        <end position="66"/>
    </location>
</feature>
<evidence type="ECO:0000256" key="1">
    <source>
        <dbReference type="SAM" id="MobiDB-lite"/>
    </source>
</evidence>
<accession>A0AAE0DKR8</accession>
<dbReference type="EMBL" id="JASNWA010000007">
    <property type="protein sequence ID" value="KAK3173424.1"/>
    <property type="molecule type" value="Genomic_DNA"/>
</dbReference>
<keyword evidence="3" id="KW-1185">Reference proteome</keyword>
<reference evidence="2" key="1">
    <citation type="submission" date="2022-11" db="EMBL/GenBank/DDBJ databases">
        <title>Chromosomal genome sequence assembly and mating type (MAT) locus characterization of the leprose asexual lichenized fungus Lepraria neglecta (Nyl.) Erichsen.</title>
        <authorList>
            <person name="Allen J.L."/>
            <person name="Pfeffer B."/>
        </authorList>
    </citation>
    <scope>NUCLEOTIDE SEQUENCE</scope>
    <source>
        <strain evidence="2">Allen 5258</strain>
    </source>
</reference>
<sequence>MYSAPQNQLEPDLEGQGQGLQVPERVMVRPERTQSTREPFTAVIKSNAGVKRSQPQSAATTRPSESQQKKGQVVFICGGDHDLTRWAIQVKVHAAAPLARRHGSKPEKPCTCENCDVVICQKLNRAFWAQVGPWHRYIPFYGIVKVEEVKFQIRSLREDRYGILLEHLDYKKIEEEANSQIDLAKSSQDYLTNDFCDPETNCHTEECLKMMDFANDPCFVKQAESAKLRLKGLKSLGFLTENFKAPLTAAEGSSLKGLAQESCIYNGR</sequence>
<feature type="compositionally biased region" description="Basic and acidic residues" evidence="1">
    <location>
        <begin position="26"/>
        <end position="35"/>
    </location>
</feature>